<proteinExistence type="predicted"/>
<accession>A0ABP0G3E6</accession>
<dbReference type="InterPro" id="IPR015915">
    <property type="entry name" value="Kelch-typ_b-propeller"/>
</dbReference>
<dbReference type="Pfam" id="PF01344">
    <property type="entry name" value="Kelch_1"/>
    <property type="match status" value="1"/>
</dbReference>
<evidence type="ECO:0000313" key="2">
    <source>
        <dbReference type="EMBL" id="CAK8684660.1"/>
    </source>
</evidence>
<name>A0ABP0G3E6_CLALP</name>
<comment type="caution">
    <text evidence="2">The sequence shown here is derived from an EMBL/GenBank/DDBJ whole genome shotgun (WGS) entry which is preliminary data.</text>
</comment>
<dbReference type="Proteomes" id="UP001642483">
    <property type="component" value="Unassembled WGS sequence"/>
</dbReference>
<protein>
    <submittedName>
        <fullName evidence="2">Uncharacterized protein</fullName>
    </submittedName>
</protein>
<organism evidence="2 3">
    <name type="scientific">Clavelina lepadiformis</name>
    <name type="common">Light-bulb sea squirt</name>
    <name type="synonym">Ascidia lepadiformis</name>
    <dbReference type="NCBI Taxonomy" id="159417"/>
    <lineage>
        <taxon>Eukaryota</taxon>
        <taxon>Metazoa</taxon>
        <taxon>Chordata</taxon>
        <taxon>Tunicata</taxon>
        <taxon>Ascidiacea</taxon>
        <taxon>Aplousobranchia</taxon>
        <taxon>Clavelinidae</taxon>
        <taxon>Clavelina</taxon>
    </lineage>
</organism>
<gene>
    <name evidence="2" type="ORF">CVLEPA_LOCUS15639</name>
</gene>
<reference evidence="2 3" key="1">
    <citation type="submission" date="2024-02" db="EMBL/GenBank/DDBJ databases">
        <authorList>
            <person name="Daric V."/>
            <person name="Darras S."/>
        </authorList>
    </citation>
    <scope>NUCLEOTIDE SEQUENCE [LARGE SCALE GENOMIC DNA]</scope>
</reference>
<sequence length="99" mass="11215">MTQHYRNTHLLTDEARHSGTTIRWLLGQDLTENKDSPCCTVLHGNVVYAIGGRTEVKGNDSTTNQVCRLDLKKDNLEWEQIASMKVRRQVMGKAVFNGL</sequence>
<keyword evidence="1" id="KW-0880">Kelch repeat</keyword>
<keyword evidence="3" id="KW-1185">Reference proteome</keyword>
<evidence type="ECO:0000256" key="1">
    <source>
        <dbReference type="ARBA" id="ARBA00022441"/>
    </source>
</evidence>
<dbReference type="InterPro" id="IPR006652">
    <property type="entry name" value="Kelch_1"/>
</dbReference>
<dbReference type="Gene3D" id="2.120.10.80">
    <property type="entry name" value="Kelch-type beta propeller"/>
    <property type="match status" value="1"/>
</dbReference>
<dbReference type="EMBL" id="CAWYQH010000098">
    <property type="protein sequence ID" value="CAK8684660.1"/>
    <property type="molecule type" value="Genomic_DNA"/>
</dbReference>
<evidence type="ECO:0000313" key="3">
    <source>
        <dbReference type="Proteomes" id="UP001642483"/>
    </source>
</evidence>
<dbReference type="SUPFAM" id="SSF117281">
    <property type="entry name" value="Kelch motif"/>
    <property type="match status" value="1"/>
</dbReference>